<evidence type="ECO:0000256" key="2">
    <source>
        <dbReference type="ARBA" id="ARBA00023157"/>
    </source>
</evidence>
<protein>
    <recommendedName>
        <fullName evidence="6">LNR domain-containing protein</fullName>
    </recommendedName>
</protein>
<keyword evidence="3" id="KW-0325">Glycoprotein</keyword>
<reference evidence="7" key="1">
    <citation type="submission" date="2021-01" db="EMBL/GenBank/DDBJ databases">
        <authorList>
            <person name="Corre E."/>
            <person name="Pelletier E."/>
            <person name="Niang G."/>
            <person name="Scheremetjew M."/>
            <person name="Finn R."/>
            <person name="Kale V."/>
            <person name="Holt S."/>
            <person name="Cochrane G."/>
            <person name="Meng A."/>
            <person name="Brown T."/>
            <person name="Cohen L."/>
        </authorList>
    </citation>
    <scope>NUCLEOTIDE SEQUENCE</scope>
    <source>
        <strain evidence="7">MM31A-1</strain>
    </source>
</reference>
<evidence type="ECO:0000256" key="1">
    <source>
        <dbReference type="ARBA" id="ARBA00022737"/>
    </source>
</evidence>
<dbReference type="EMBL" id="HBIO01017377">
    <property type="protein sequence ID" value="CAE0468491.1"/>
    <property type="molecule type" value="Transcribed_RNA"/>
</dbReference>
<dbReference type="AlphaFoldDB" id="A0A6S8VY40"/>
<sequence>MKFHFESLIALSTFNAVSTAAATTTATVEEPRQLNVVKQIIANVLNVVDEPVPESNRSNQEAEESAIAQHLRAPKGTKNPEPKGGKATKSSKSSKAKATTTTTTATATSKAKKGKKTYSPSPSVSPTSPPTDSSAPSARPTMRPTVMKSSSPTNVTESPVAAKTDVEDIPLSATEAPVVNVPEQEPEPEPIITSSPTAADTIIATLPEPECQAENLELVGNGFCDGESYNNTECDFDGGDCL</sequence>
<keyword evidence="1" id="KW-0677">Repeat</keyword>
<dbReference type="SMART" id="SM00004">
    <property type="entry name" value="NL"/>
    <property type="match status" value="1"/>
</dbReference>
<evidence type="ECO:0000256" key="3">
    <source>
        <dbReference type="ARBA" id="ARBA00023180"/>
    </source>
</evidence>
<dbReference type="InterPro" id="IPR000800">
    <property type="entry name" value="Notch_dom"/>
</dbReference>
<accession>A0A6S8VY40</accession>
<feature type="compositionally biased region" description="Polar residues" evidence="4">
    <location>
        <begin position="147"/>
        <end position="157"/>
    </location>
</feature>
<keyword evidence="5" id="KW-0732">Signal</keyword>
<gene>
    <name evidence="7" type="ORF">CDEB00056_LOCUS13343</name>
    <name evidence="8" type="ORF">CDEB00056_LOCUS13344</name>
</gene>
<evidence type="ECO:0000256" key="5">
    <source>
        <dbReference type="SAM" id="SignalP"/>
    </source>
</evidence>
<feature type="signal peptide" evidence="5">
    <location>
        <begin position="1"/>
        <end position="22"/>
    </location>
</feature>
<dbReference type="EMBL" id="HBIO01017376">
    <property type="protein sequence ID" value="CAE0468490.1"/>
    <property type="molecule type" value="Transcribed_RNA"/>
</dbReference>
<feature type="chain" id="PRO_5035676610" description="LNR domain-containing protein" evidence="5">
    <location>
        <begin position="23"/>
        <end position="242"/>
    </location>
</feature>
<evidence type="ECO:0000313" key="7">
    <source>
        <dbReference type="EMBL" id="CAE0468490.1"/>
    </source>
</evidence>
<feature type="compositionally biased region" description="Low complexity" evidence="4">
    <location>
        <begin position="117"/>
        <end position="141"/>
    </location>
</feature>
<evidence type="ECO:0000256" key="4">
    <source>
        <dbReference type="SAM" id="MobiDB-lite"/>
    </source>
</evidence>
<name>A0A6S8VY40_9STRA</name>
<dbReference type="Gene3D" id="4.10.470.20">
    <property type="match status" value="1"/>
</dbReference>
<evidence type="ECO:0000259" key="6">
    <source>
        <dbReference type="SMART" id="SM00004"/>
    </source>
</evidence>
<organism evidence="7">
    <name type="scientific">Chaetoceros debilis</name>
    <dbReference type="NCBI Taxonomy" id="122233"/>
    <lineage>
        <taxon>Eukaryota</taxon>
        <taxon>Sar</taxon>
        <taxon>Stramenopiles</taxon>
        <taxon>Ochrophyta</taxon>
        <taxon>Bacillariophyta</taxon>
        <taxon>Coscinodiscophyceae</taxon>
        <taxon>Chaetocerotophycidae</taxon>
        <taxon>Chaetocerotales</taxon>
        <taxon>Chaetocerotaceae</taxon>
        <taxon>Chaetoceros</taxon>
    </lineage>
</organism>
<evidence type="ECO:0000313" key="8">
    <source>
        <dbReference type="EMBL" id="CAE0468491.1"/>
    </source>
</evidence>
<feature type="compositionally biased region" description="Low complexity" evidence="4">
    <location>
        <begin position="85"/>
        <end position="109"/>
    </location>
</feature>
<feature type="domain" description="LNR" evidence="6">
    <location>
        <begin position="204"/>
        <end position="242"/>
    </location>
</feature>
<keyword evidence="2" id="KW-1015">Disulfide bond</keyword>
<feature type="region of interest" description="Disordered" evidence="4">
    <location>
        <begin position="51"/>
        <end position="195"/>
    </location>
</feature>
<proteinExistence type="predicted"/>